<reference evidence="3" key="1">
    <citation type="journal article" date="2023" name="Mol. Phylogenet. Evol.">
        <title>Genome-scale phylogeny and comparative genomics of the fungal order Sordariales.</title>
        <authorList>
            <person name="Hensen N."/>
            <person name="Bonometti L."/>
            <person name="Westerberg I."/>
            <person name="Brannstrom I.O."/>
            <person name="Guillou S."/>
            <person name="Cros-Aarteil S."/>
            <person name="Calhoun S."/>
            <person name="Haridas S."/>
            <person name="Kuo A."/>
            <person name="Mondo S."/>
            <person name="Pangilinan J."/>
            <person name="Riley R."/>
            <person name="LaButti K."/>
            <person name="Andreopoulos B."/>
            <person name="Lipzen A."/>
            <person name="Chen C."/>
            <person name="Yan M."/>
            <person name="Daum C."/>
            <person name="Ng V."/>
            <person name="Clum A."/>
            <person name="Steindorff A."/>
            <person name="Ohm R.A."/>
            <person name="Martin F."/>
            <person name="Silar P."/>
            <person name="Natvig D.O."/>
            <person name="Lalanne C."/>
            <person name="Gautier V."/>
            <person name="Ament-Velasquez S.L."/>
            <person name="Kruys A."/>
            <person name="Hutchinson M.I."/>
            <person name="Powell A.J."/>
            <person name="Barry K."/>
            <person name="Miller A.N."/>
            <person name="Grigoriev I.V."/>
            <person name="Debuchy R."/>
            <person name="Gladieux P."/>
            <person name="Hiltunen Thoren M."/>
            <person name="Johannesson H."/>
        </authorList>
    </citation>
    <scope>NUCLEOTIDE SEQUENCE</scope>
    <source>
        <strain evidence="3">PSN293</strain>
    </source>
</reference>
<dbReference type="AlphaFoldDB" id="A0AAN7B3A3"/>
<feature type="transmembrane region" description="Helical" evidence="2">
    <location>
        <begin position="414"/>
        <end position="437"/>
    </location>
</feature>
<gene>
    <name evidence="3" type="ORF">QBC37DRAFT_446907</name>
</gene>
<keyword evidence="2" id="KW-1133">Transmembrane helix</keyword>
<proteinExistence type="predicted"/>
<evidence type="ECO:0000256" key="1">
    <source>
        <dbReference type="SAM" id="MobiDB-lite"/>
    </source>
</evidence>
<evidence type="ECO:0000256" key="2">
    <source>
        <dbReference type="SAM" id="Phobius"/>
    </source>
</evidence>
<evidence type="ECO:0000313" key="3">
    <source>
        <dbReference type="EMBL" id="KAK4211191.1"/>
    </source>
</evidence>
<comment type="caution">
    <text evidence="3">The sequence shown here is derived from an EMBL/GenBank/DDBJ whole genome shotgun (WGS) entry which is preliminary data.</text>
</comment>
<name>A0AAN7B3A3_9PEZI</name>
<keyword evidence="2" id="KW-0812">Transmembrane</keyword>
<keyword evidence="4" id="KW-1185">Reference proteome</keyword>
<feature type="transmembrane region" description="Helical" evidence="2">
    <location>
        <begin position="16"/>
        <end position="35"/>
    </location>
</feature>
<dbReference type="EMBL" id="MU858155">
    <property type="protein sequence ID" value="KAK4211191.1"/>
    <property type="molecule type" value="Genomic_DNA"/>
</dbReference>
<feature type="region of interest" description="Disordered" evidence="1">
    <location>
        <begin position="523"/>
        <end position="558"/>
    </location>
</feature>
<sequence>MAQAWLTLPDWELSNVQAVLAFIINILCAFGIWAVSHVLWKSAATAISRGQKTKLLSLLTLGTLGDVLDTIPLLRADLGTSLLSKLIFQCAVVTILSLTAIVSGPIARYSTSSGTAIRLLPVNGSMATSNFHSMNSAQVKWNNTIERLNAANFPLDQLLDFWPRFDAPWKFNPSQWNSTWTVNCSFTPEPQSITLVAVKNYTEPILDEIPGMASVFAAEMLTPGHTITSSMSGAWEQGDDPNSNEGIWKDMLYFVFIQSNPNTAYSDEPDPGTTGRQLNYLPFNISFAVFHLHGAPSTVTETRSFDIGIGPITQSRYTMADCQLSRLPSRTPDKLDEDTDWHVAFPWSADPLALPSAFAEYYRAEIMDASFTGQEVHLPSGEEVVRLYQAYLVSKDTEYHETVSRELDVEVRTVRLSVVALVLFLGFALLLAVGLGWSVCFKLLHIGAGTRKKRGTEVVLLEEEVPKTKVDWMMRVVYYDDTTEGGTLKQNRAGLRAAFYEDGGRRAEVAVKGRPAVRIPTTDTVSTGKGDVEVIHNDPSEKGDDIKKHGSVDEEKGA</sequence>
<keyword evidence="2" id="KW-0472">Membrane</keyword>
<accession>A0AAN7B3A3</accession>
<organism evidence="3 4">
    <name type="scientific">Rhypophila decipiens</name>
    <dbReference type="NCBI Taxonomy" id="261697"/>
    <lineage>
        <taxon>Eukaryota</taxon>
        <taxon>Fungi</taxon>
        <taxon>Dikarya</taxon>
        <taxon>Ascomycota</taxon>
        <taxon>Pezizomycotina</taxon>
        <taxon>Sordariomycetes</taxon>
        <taxon>Sordariomycetidae</taxon>
        <taxon>Sordariales</taxon>
        <taxon>Naviculisporaceae</taxon>
        <taxon>Rhypophila</taxon>
    </lineage>
</organism>
<feature type="compositionally biased region" description="Basic and acidic residues" evidence="1">
    <location>
        <begin position="530"/>
        <end position="558"/>
    </location>
</feature>
<dbReference type="Proteomes" id="UP001301769">
    <property type="component" value="Unassembled WGS sequence"/>
</dbReference>
<reference evidence="3" key="2">
    <citation type="submission" date="2023-05" db="EMBL/GenBank/DDBJ databases">
        <authorList>
            <consortium name="Lawrence Berkeley National Laboratory"/>
            <person name="Steindorff A."/>
            <person name="Hensen N."/>
            <person name="Bonometti L."/>
            <person name="Westerberg I."/>
            <person name="Brannstrom I.O."/>
            <person name="Guillou S."/>
            <person name="Cros-Aarteil S."/>
            <person name="Calhoun S."/>
            <person name="Haridas S."/>
            <person name="Kuo A."/>
            <person name="Mondo S."/>
            <person name="Pangilinan J."/>
            <person name="Riley R."/>
            <person name="Labutti K."/>
            <person name="Andreopoulos B."/>
            <person name="Lipzen A."/>
            <person name="Chen C."/>
            <person name="Yanf M."/>
            <person name="Daum C."/>
            <person name="Ng V."/>
            <person name="Clum A."/>
            <person name="Ohm R."/>
            <person name="Martin F."/>
            <person name="Silar P."/>
            <person name="Natvig D."/>
            <person name="Lalanne C."/>
            <person name="Gautier V."/>
            <person name="Ament-Velasquez S.L."/>
            <person name="Kruys A."/>
            <person name="Hutchinson M.I."/>
            <person name="Powell A.J."/>
            <person name="Barry K."/>
            <person name="Miller A.N."/>
            <person name="Grigoriev I.V."/>
            <person name="Debuchy R."/>
            <person name="Gladieux P."/>
            <person name="Thoren M.H."/>
            <person name="Johannesson H."/>
        </authorList>
    </citation>
    <scope>NUCLEOTIDE SEQUENCE</scope>
    <source>
        <strain evidence="3">PSN293</strain>
    </source>
</reference>
<feature type="transmembrane region" description="Helical" evidence="2">
    <location>
        <begin position="86"/>
        <end position="107"/>
    </location>
</feature>
<protein>
    <submittedName>
        <fullName evidence="3">Uncharacterized protein</fullName>
    </submittedName>
</protein>
<evidence type="ECO:0000313" key="4">
    <source>
        <dbReference type="Proteomes" id="UP001301769"/>
    </source>
</evidence>